<dbReference type="EMBL" id="LAZR01016524">
    <property type="protein sequence ID" value="KKM04129.1"/>
    <property type="molecule type" value="Genomic_DNA"/>
</dbReference>
<reference evidence="1" key="1">
    <citation type="journal article" date="2015" name="Nature">
        <title>Complex archaea that bridge the gap between prokaryotes and eukaryotes.</title>
        <authorList>
            <person name="Spang A."/>
            <person name="Saw J.H."/>
            <person name="Jorgensen S.L."/>
            <person name="Zaremba-Niedzwiedzka K."/>
            <person name="Martijn J."/>
            <person name="Lind A.E."/>
            <person name="van Eijk R."/>
            <person name="Schleper C."/>
            <person name="Guy L."/>
            <person name="Ettema T.J."/>
        </authorList>
    </citation>
    <scope>NUCLEOTIDE SEQUENCE</scope>
</reference>
<gene>
    <name evidence="1" type="ORF">LCGC14_1767290</name>
</gene>
<proteinExistence type="predicted"/>
<dbReference type="AlphaFoldDB" id="A0A0F9GZ74"/>
<name>A0A0F9GZ74_9ZZZZ</name>
<organism evidence="1">
    <name type="scientific">marine sediment metagenome</name>
    <dbReference type="NCBI Taxonomy" id="412755"/>
    <lineage>
        <taxon>unclassified sequences</taxon>
        <taxon>metagenomes</taxon>
        <taxon>ecological metagenomes</taxon>
    </lineage>
</organism>
<protein>
    <submittedName>
        <fullName evidence="1">Uncharacterized protein</fullName>
    </submittedName>
</protein>
<comment type="caution">
    <text evidence="1">The sequence shown here is derived from an EMBL/GenBank/DDBJ whole genome shotgun (WGS) entry which is preliminary data.</text>
</comment>
<evidence type="ECO:0000313" key="1">
    <source>
        <dbReference type="EMBL" id="KKM04129.1"/>
    </source>
</evidence>
<accession>A0A0F9GZ74</accession>
<sequence length="50" mass="5650">MTTPKLPTVKRCVLGGLSRLPCTTRRCKWWVKSRGLCKFELQAAKVEGSK</sequence>